<keyword evidence="5 9" id="KW-0479">Metal-binding</keyword>
<name>A0ABT5HUV4_9CAUL</name>
<dbReference type="PANTHER" id="PTHR10266:SF3">
    <property type="entry name" value="CYTOCHROME C1, HEME PROTEIN, MITOCHONDRIAL"/>
    <property type="match status" value="1"/>
</dbReference>
<feature type="transmembrane region" description="Helical" evidence="10">
    <location>
        <begin position="263"/>
        <end position="281"/>
    </location>
</feature>
<keyword evidence="14" id="KW-1185">Reference proteome</keyword>
<dbReference type="Gene3D" id="1.20.5.100">
    <property type="entry name" value="Cytochrome c1, transmembrane anchor, C-terminal"/>
    <property type="match status" value="1"/>
</dbReference>
<evidence type="ECO:0000256" key="8">
    <source>
        <dbReference type="ARBA" id="ARBA00023136"/>
    </source>
</evidence>
<proteinExistence type="predicted"/>
<keyword evidence="4 10" id="KW-0812">Transmembrane</keyword>
<evidence type="ECO:0000256" key="10">
    <source>
        <dbReference type="SAM" id="Phobius"/>
    </source>
</evidence>
<evidence type="ECO:0000256" key="11">
    <source>
        <dbReference type="SAM" id="SignalP"/>
    </source>
</evidence>
<dbReference type="Pfam" id="PF02167">
    <property type="entry name" value="Cytochrom_C1"/>
    <property type="match status" value="1"/>
</dbReference>
<keyword evidence="11" id="KW-0732">Signal</keyword>
<dbReference type="InterPro" id="IPR036909">
    <property type="entry name" value="Cyt_c-like_dom_sf"/>
</dbReference>
<dbReference type="PANTHER" id="PTHR10266">
    <property type="entry name" value="CYTOCHROME C1"/>
    <property type="match status" value="1"/>
</dbReference>
<feature type="domain" description="Cytochrome c" evidence="12">
    <location>
        <begin position="55"/>
        <end position="234"/>
    </location>
</feature>
<evidence type="ECO:0000256" key="3">
    <source>
        <dbReference type="ARBA" id="ARBA00022617"/>
    </source>
</evidence>
<evidence type="ECO:0000313" key="13">
    <source>
        <dbReference type="EMBL" id="MDC7683824.1"/>
    </source>
</evidence>
<evidence type="ECO:0000256" key="5">
    <source>
        <dbReference type="ARBA" id="ARBA00022723"/>
    </source>
</evidence>
<dbReference type="PROSITE" id="PS51007">
    <property type="entry name" value="CYTC"/>
    <property type="match status" value="1"/>
</dbReference>
<dbReference type="PRINTS" id="PR00603">
    <property type="entry name" value="CYTOCHROMEC1"/>
</dbReference>
<gene>
    <name evidence="13" type="ORF">PQU92_11085</name>
</gene>
<evidence type="ECO:0000256" key="1">
    <source>
        <dbReference type="ARBA" id="ARBA00004370"/>
    </source>
</evidence>
<dbReference type="SUPFAM" id="SSF46626">
    <property type="entry name" value="Cytochrome c"/>
    <property type="match status" value="1"/>
</dbReference>
<keyword evidence="7 9" id="KW-0408">Iron</keyword>
<dbReference type="InterPro" id="IPR002326">
    <property type="entry name" value="Cyt_c1"/>
</dbReference>
<comment type="subcellular location">
    <subcellularLocation>
        <location evidence="1">Membrane</location>
    </subcellularLocation>
</comment>
<sequence>MSAFMTKTLKALGLAAVAATLAVSAPAMASGGAAHPHAPKEGFSFEGPFGTFDQGQLQRGYKVFREVCSNCHSATLLSFRNLGQKGGPFYDEKYKNPNDNPYVKQIASEFEVPDIDTDTGDAITRPASTSDHFPKKFANEYAARASNGGALPPDLSVITKARHGGARYIYSLLTGFKNPPKGLHVAEGQHYNPYMAGALATQWSGDPHHVPVGGVLAMAPPLKDDLVTYDDGTKATTHQMAADVAAFLEWAGDPHATLRKKTGVAVLIYLLLFAGLTYAAYRKVWHGKH</sequence>
<organism evidence="13 14">
    <name type="scientific">Asticcacaulis aquaticus</name>
    <dbReference type="NCBI Taxonomy" id="2984212"/>
    <lineage>
        <taxon>Bacteria</taxon>
        <taxon>Pseudomonadati</taxon>
        <taxon>Pseudomonadota</taxon>
        <taxon>Alphaproteobacteria</taxon>
        <taxon>Caulobacterales</taxon>
        <taxon>Caulobacteraceae</taxon>
        <taxon>Asticcacaulis</taxon>
    </lineage>
</organism>
<evidence type="ECO:0000256" key="4">
    <source>
        <dbReference type="ARBA" id="ARBA00022692"/>
    </source>
</evidence>
<protein>
    <recommendedName>
        <fullName evidence="2">Cytochrome c1</fullName>
    </recommendedName>
</protein>
<dbReference type="InterPro" id="IPR009056">
    <property type="entry name" value="Cyt_c-like_dom"/>
</dbReference>
<evidence type="ECO:0000259" key="12">
    <source>
        <dbReference type="PROSITE" id="PS51007"/>
    </source>
</evidence>
<evidence type="ECO:0000256" key="6">
    <source>
        <dbReference type="ARBA" id="ARBA00022989"/>
    </source>
</evidence>
<dbReference type="Proteomes" id="UP001214854">
    <property type="component" value="Unassembled WGS sequence"/>
</dbReference>
<evidence type="ECO:0000313" key="14">
    <source>
        <dbReference type="Proteomes" id="UP001214854"/>
    </source>
</evidence>
<comment type="caution">
    <text evidence="13">The sequence shown here is derived from an EMBL/GenBank/DDBJ whole genome shotgun (WGS) entry which is preliminary data.</text>
</comment>
<keyword evidence="8 10" id="KW-0472">Membrane</keyword>
<dbReference type="Gene3D" id="1.10.760.10">
    <property type="entry name" value="Cytochrome c-like domain"/>
    <property type="match status" value="1"/>
</dbReference>
<dbReference type="EMBL" id="JAQQKX010000008">
    <property type="protein sequence ID" value="MDC7683824.1"/>
    <property type="molecule type" value="Genomic_DNA"/>
</dbReference>
<reference evidence="13 14" key="1">
    <citation type="submission" date="2023-01" db="EMBL/GenBank/DDBJ databases">
        <title>Novel species of the genus Asticcacaulis isolated from rivers.</title>
        <authorList>
            <person name="Lu H."/>
        </authorList>
    </citation>
    <scope>NUCLEOTIDE SEQUENCE [LARGE SCALE GENOMIC DNA]</scope>
    <source>
        <strain evidence="13 14">BYS171W</strain>
    </source>
</reference>
<keyword evidence="6 10" id="KW-1133">Transmembrane helix</keyword>
<evidence type="ECO:0000256" key="9">
    <source>
        <dbReference type="PROSITE-ProRule" id="PRU00433"/>
    </source>
</evidence>
<feature type="chain" id="PRO_5047216351" description="Cytochrome c1" evidence="11">
    <location>
        <begin position="30"/>
        <end position="289"/>
    </location>
</feature>
<feature type="signal peptide" evidence="11">
    <location>
        <begin position="1"/>
        <end position="29"/>
    </location>
</feature>
<evidence type="ECO:0000256" key="7">
    <source>
        <dbReference type="ARBA" id="ARBA00023004"/>
    </source>
</evidence>
<dbReference type="RefSeq" id="WP_272748285.1">
    <property type="nucleotide sequence ID" value="NZ_JAQQKX010000008.1"/>
</dbReference>
<accession>A0ABT5HUV4</accession>
<keyword evidence="3 9" id="KW-0349">Heme</keyword>
<evidence type="ECO:0000256" key="2">
    <source>
        <dbReference type="ARBA" id="ARBA00016165"/>
    </source>
</evidence>